<keyword evidence="6 9" id="KW-1133">Transmembrane helix</keyword>
<keyword evidence="4" id="KW-0762">Sugar transport</keyword>
<keyword evidence="5 9" id="KW-0812">Transmembrane</keyword>
<protein>
    <recommendedName>
        <fullName evidence="10">Major facilitator superfamily (MFS) profile domain-containing protein</fullName>
    </recommendedName>
</protein>
<dbReference type="Proteomes" id="UP001217918">
    <property type="component" value="Unassembled WGS sequence"/>
</dbReference>
<evidence type="ECO:0000256" key="5">
    <source>
        <dbReference type="ARBA" id="ARBA00022692"/>
    </source>
</evidence>
<dbReference type="Gene3D" id="1.20.1250.20">
    <property type="entry name" value="MFS general substrate transporter like domains"/>
    <property type="match status" value="1"/>
</dbReference>
<dbReference type="Pfam" id="PF00083">
    <property type="entry name" value="Sugar_tr"/>
    <property type="match status" value="1"/>
</dbReference>
<sequence>MAATIPNFGDLTRDAFQATEFERRMTLVQALRMYPKAVFFSMLLSLSLIMEGYDMALLDGFFGYPAFQKKFGQPAADGTYQIRAPWQSVLQNGGQVGEIIGLYIAGSLAERFGYRKTMLAAQALMVVVVFIMFFAQNIVMLMVGEVLCGLPWGAFQTLTTTYAADIAPMALRPYLTTYVNMCWVIGEVISAGVLRGLLQRNDEWGWRIPYAVQWFWPIPITTALLFAPESPWWLVRHGRLDDARRVLGGLVSARHHPDYDVDRNVAMMVHTNALEKAASRGTTYRDCFRGTDRRRTELACGVWIIQVTCGTWFGANVIYFLEQAGFDAAKSFDFGLGQTAVGLLGTLCAWWAMQHVGRRALYLWGLGVMFTILLLIGFLGIPEPTQAIAYATGALLMAFTFTYDVTVGPVCYCLVAEMPSTRLRIKTVALARNCYNMASMAANFLDNLILNPTAWNLRGKGGFVWVGFNLASIVWAYYRLPEPRDLSPGEMDVLFEMRVSARNFGKVKADQFRSESLERTVEVDENVRRTGQD</sequence>
<feature type="transmembrane region" description="Helical" evidence="9">
    <location>
        <begin position="117"/>
        <end position="135"/>
    </location>
</feature>
<dbReference type="InterPro" id="IPR005828">
    <property type="entry name" value="MFS_sugar_transport-like"/>
</dbReference>
<dbReference type="AlphaFoldDB" id="A0AAD9MCS0"/>
<evidence type="ECO:0000313" key="11">
    <source>
        <dbReference type="EMBL" id="KAK2071522.1"/>
    </source>
</evidence>
<dbReference type="InterPro" id="IPR020846">
    <property type="entry name" value="MFS_dom"/>
</dbReference>
<evidence type="ECO:0000256" key="4">
    <source>
        <dbReference type="ARBA" id="ARBA00022597"/>
    </source>
</evidence>
<dbReference type="EMBL" id="JAQQPM010000005">
    <property type="protein sequence ID" value="KAK2071522.1"/>
    <property type="molecule type" value="Genomic_DNA"/>
</dbReference>
<feature type="transmembrane region" description="Helical" evidence="9">
    <location>
        <begin position="387"/>
        <end position="415"/>
    </location>
</feature>
<dbReference type="PANTHER" id="PTHR48022">
    <property type="entry name" value="PLASTIDIC GLUCOSE TRANSPORTER 4"/>
    <property type="match status" value="1"/>
</dbReference>
<dbReference type="InterPro" id="IPR050360">
    <property type="entry name" value="MFS_Sugar_Transporters"/>
</dbReference>
<evidence type="ECO:0000259" key="10">
    <source>
        <dbReference type="PROSITE" id="PS50850"/>
    </source>
</evidence>
<evidence type="ECO:0000256" key="1">
    <source>
        <dbReference type="ARBA" id="ARBA00004141"/>
    </source>
</evidence>
<feature type="transmembrane region" description="Helical" evidence="9">
    <location>
        <begin position="175"/>
        <end position="194"/>
    </location>
</feature>
<dbReference type="InterPro" id="IPR036259">
    <property type="entry name" value="MFS_trans_sf"/>
</dbReference>
<evidence type="ECO:0000256" key="9">
    <source>
        <dbReference type="SAM" id="Phobius"/>
    </source>
</evidence>
<feature type="transmembrane region" description="Helical" evidence="9">
    <location>
        <begin position="360"/>
        <end position="381"/>
    </location>
</feature>
<organism evidence="11 12">
    <name type="scientific">Phyllachora maydis</name>
    <dbReference type="NCBI Taxonomy" id="1825666"/>
    <lineage>
        <taxon>Eukaryota</taxon>
        <taxon>Fungi</taxon>
        <taxon>Dikarya</taxon>
        <taxon>Ascomycota</taxon>
        <taxon>Pezizomycotina</taxon>
        <taxon>Sordariomycetes</taxon>
        <taxon>Sordariomycetidae</taxon>
        <taxon>Phyllachorales</taxon>
        <taxon>Phyllachoraceae</taxon>
        <taxon>Phyllachora</taxon>
    </lineage>
</organism>
<name>A0AAD9MCS0_9PEZI</name>
<feature type="domain" description="Major facilitator superfamily (MFS) profile" evidence="10">
    <location>
        <begin position="40"/>
        <end position="484"/>
    </location>
</feature>
<dbReference type="PANTHER" id="PTHR48022:SF5">
    <property type="entry name" value="ALPHA-GLUCOSIDES PERMEASE MPH2-RELATED"/>
    <property type="match status" value="1"/>
</dbReference>
<keyword evidence="12" id="KW-1185">Reference proteome</keyword>
<keyword evidence="3 8" id="KW-0813">Transport</keyword>
<evidence type="ECO:0000256" key="6">
    <source>
        <dbReference type="ARBA" id="ARBA00022989"/>
    </source>
</evidence>
<dbReference type="FunFam" id="1.20.1250.20:FF:000254">
    <property type="entry name" value="MAL31p Maltose permease"/>
    <property type="match status" value="1"/>
</dbReference>
<feature type="transmembrane region" description="Helical" evidence="9">
    <location>
        <begin position="332"/>
        <end position="353"/>
    </location>
</feature>
<dbReference type="GO" id="GO:0016020">
    <property type="term" value="C:membrane"/>
    <property type="evidence" value="ECO:0007669"/>
    <property type="project" value="UniProtKB-SubCell"/>
</dbReference>
<evidence type="ECO:0000313" key="12">
    <source>
        <dbReference type="Proteomes" id="UP001217918"/>
    </source>
</evidence>
<evidence type="ECO:0000256" key="7">
    <source>
        <dbReference type="ARBA" id="ARBA00023136"/>
    </source>
</evidence>
<proteinExistence type="inferred from homology"/>
<comment type="caution">
    <text evidence="11">The sequence shown here is derived from an EMBL/GenBank/DDBJ whole genome shotgun (WGS) entry which is preliminary data.</text>
</comment>
<comment type="subcellular location">
    <subcellularLocation>
        <location evidence="1">Membrane</location>
        <topology evidence="1">Multi-pass membrane protein</topology>
    </subcellularLocation>
</comment>
<gene>
    <name evidence="11" type="ORF">P8C59_005937</name>
</gene>
<dbReference type="GO" id="GO:0005351">
    <property type="term" value="F:carbohydrate:proton symporter activity"/>
    <property type="evidence" value="ECO:0007669"/>
    <property type="project" value="TreeGrafter"/>
</dbReference>
<dbReference type="SUPFAM" id="SSF103473">
    <property type="entry name" value="MFS general substrate transporter"/>
    <property type="match status" value="1"/>
</dbReference>
<dbReference type="PROSITE" id="PS50850">
    <property type="entry name" value="MFS"/>
    <property type="match status" value="1"/>
</dbReference>
<dbReference type="InterPro" id="IPR003663">
    <property type="entry name" value="Sugar/inositol_transpt"/>
</dbReference>
<dbReference type="NCBIfam" id="TIGR00879">
    <property type="entry name" value="SP"/>
    <property type="match status" value="1"/>
</dbReference>
<comment type="similarity">
    <text evidence="2 8">Belongs to the major facilitator superfamily. Sugar transporter (TC 2.A.1.1) family.</text>
</comment>
<evidence type="ECO:0000256" key="3">
    <source>
        <dbReference type="ARBA" id="ARBA00022448"/>
    </source>
</evidence>
<evidence type="ECO:0000256" key="2">
    <source>
        <dbReference type="ARBA" id="ARBA00010992"/>
    </source>
</evidence>
<accession>A0AAD9MCS0</accession>
<reference evidence="11" key="1">
    <citation type="journal article" date="2023" name="Mol. Plant Microbe Interact.">
        <title>Elucidating the Obligate Nature and Biological Capacity of an Invasive Fungal Corn Pathogen.</title>
        <authorList>
            <person name="MacCready J.S."/>
            <person name="Roggenkamp E.M."/>
            <person name="Gdanetz K."/>
            <person name="Chilvers M.I."/>
        </authorList>
    </citation>
    <scope>NUCLEOTIDE SEQUENCE</scope>
    <source>
        <strain evidence="11">PM02</strain>
    </source>
</reference>
<feature type="transmembrane region" description="Helical" evidence="9">
    <location>
        <begin position="298"/>
        <end position="320"/>
    </location>
</feature>
<keyword evidence="7 9" id="KW-0472">Membrane</keyword>
<evidence type="ECO:0000256" key="8">
    <source>
        <dbReference type="RuleBase" id="RU003346"/>
    </source>
</evidence>
<feature type="transmembrane region" description="Helical" evidence="9">
    <location>
        <begin position="462"/>
        <end position="478"/>
    </location>
</feature>